<evidence type="ECO:0000313" key="4">
    <source>
        <dbReference type="EMBL" id="SHN61656.1"/>
    </source>
</evidence>
<reference evidence="5" key="1">
    <citation type="submission" date="2016-11" db="EMBL/GenBank/DDBJ databases">
        <authorList>
            <person name="Varghese N."/>
            <person name="Submissions S."/>
        </authorList>
    </citation>
    <scope>NUCLEOTIDE SEQUENCE [LARGE SCALE GENOMIC DNA]</scope>
    <source>
        <strain evidence="5">GAS401</strain>
    </source>
</reference>
<name>A0A1M7STD9_9BRAD</name>
<feature type="domain" description="D-serine dehydratase-like" evidence="3">
    <location>
        <begin position="266"/>
        <end position="348"/>
    </location>
</feature>
<dbReference type="InterPro" id="IPR029066">
    <property type="entry name" value="PLP-binding_barrel"/>
</dbReference>
<dbReference type="Pfam" id="PF01168">
    <property type="entry name" value="Ala_racemase_N"/>
    <property type="match status" value="1"/>
</dbReference>
<dbReference type="Proteomes" id="UP000184096">
    <property type="component" value="Chromosome I"/>
</dbReference>
<comment type="similarity">
    <text evidence="1">Belongs to the DSD1 family.</text>
</comment>
<dbReference type="AlphaFoldDB" id="A0A1M7STD9"/>
<dbReference type="SUPFAM" id="SSF51419">
    <property type="entry name" value="PLP-binding barrel"/>
    <property type="match status" value="1"/>
</dbReference>
<accession>A0A1M7STD9</accession>
<organism evidence="4 5">
    <name type="scientific">Bradyrhizobium erythrophlei</name>
    <dbReference type="NCBI Taxonomy" id="1437360"/>
    <lineage>
        <taxon>Bacteria</taxon>
        <taxon>Pseudomonadati</taxon>
        <taxon>Pseudomonadota</taxon>
        <taxon>Alphaproteobacteria</taxon>
        <taxon>Hyphomicrobiales</taxon>
        <taxon>Nitrobacteraceae</taxon>
        <taxon>Bradyrhizobium</taxon>
    </lineage>
</organism>
<evidence type="ECO:0000256" key="2">
    <source>
        <dbReference type="ARBA" id="ARBA00023239"/>
    </source>
</evidence>
<protein>
    <submittedName>
        <fullName evidence="4">D-serine deaminase, pyridoxal phosphate-dependent</fullName>
    </submittedName>
</protein>
<dbReference type="InterPro" id="IPR042208">
    <property type="entry name" value="D-ser_dehydrat-like_sf"/>
</dbReference>
<dbReference type="EMBL" id="LT670849">
    <property type="protein sequence ID" value="SHN61656.1"/>
    <property type="molecule type" value="Genomic_DNA"/>
</dbReference>
<dbReference type="InterPro" id="IPR051466">
    <property type="entry name" value="D-amino_acid_metab_enzyme"/>
</dbReference>
<dbReference type="PANTHER" id="PTHR28004">
    <property type="entry name" value="ZGC:162816-RELATED"/>
    <property type="match status" value="1"/>
</dbReference>
<gene>
    <name evidence="4" type="ORF">SAMN05444170_0160</name>
</gene>
<dbReference type="InterPro" id="IPR001608">
    <property type="entry name" value="Ala_racemase_N"/>
</dbReference>
<dbReference type="SMART" id="SM01119">
    <property type="entry name" value="D-ser_dehydrat"/>
    <property type="match status" value="1"/>
</dbReference>
<dbReference type="Pfam" id="PF14031">
    <property type="entry name" value="D-ser_dehydrat"/>
    <property type="match status" value="1"/>
</dbReference>
<dbReference type="PANTHER" id="PTHR28004:SF2">
    <property type="entry name" value="D-SERINE DEHYDRATASE"/>
    <property type="match status" value="1"/>
</dbReference>
<dbReference type="GO" id="GO:0008721">
    <property type="term" value="F:D-serine ammonia-lyase activity"/>
    <property type="evidence" value="ECO:0007669"/>
    <property type="project" value="TreeGrafter"/>
</dbReference>
<keyword evidence="5" id="KW-1185">Reference proteome</keyword>
<sequence length="363" mass="39758">MEHDLIEPVTTGTGPELPPDSIETPSFVIFEERVRHNLRKTAEACGGIHRLMPHLKTHRAPWIVELLLSQGVRAFKAATVAEVEMAVDAGAPHVTWAYPTASRANIARFVSFARKHRSATLVGIVDSFAALEIWETLLTGADSNISLRVDLDPGLGRTGMPMSEDALPLARAIHACRRLAGWHVYDGHVKGSDAERRAQVRELCAKVRRLADVLRSDGIETDVVAGGSYTFDIWPADVAAYVSPGSWTYSSAQHDAELARLGWQPAAFVLASVVSARSGTLTLDAGCKAITPDKPLADRFRWNGRIQLMNEEHTVVEGDNLSVGDRVLLIPQHACTTAYLYDSALVKTIDGRWERRPQMGSAR</sequence>
<evidence type="ECO:0000256" key="1">
    <source>
        <dbReference type="ARBA" id="ARBA00005323"/>
    </source>
</evidence>
<dbReference type="GO" id="GO:0036088">
    <property type="term" value="P:D-serine catabolic process"/>
    <property type="evidence" value="ECO:0007669"/>
    <property type="project" value="TreeGrafter"/>
</dbReference>
<evidence type="ECO:0000313" key="5">
    <source>
        <dbReference type="Proteomes" id="UP000184096"/>
    </source>
</evidence>
<proteinExistence type="inferred from homology"/>
<evidence type="ECO:0000259" key="3">
    <source>
        <dbReference type="SMART" id="SM01119"/>
    </source>
</evidence>
<dbReference type="Gene3D" id="3.20.20.10">
    <property type="entry name" value="Alanine racemase"/>
    <property type="match status" value="1"/>
</dbReference>
<dbReference type="RefSeq" id="WP_197685900.1">
    <property type="nucleotide sequence ID" value="NZ_LT670849.1"/>
</dbReference>
<dbReference type="Gene3D" id="2.40.37.20">
    <property type="entry name" value="D-serine dehydratase-like domain"/>
    <property type="match status" value="1"/>
</dbReference>
<dbReference type="InterPro" id="IPR026956">
    <property type="entry name" value="D-ser_dehydrat-like_dom"/>
</dbReference>
<keyword evidence="2" id="KW-0456">Lyase</keyword>